<dbReference type="OMA" id="YNPFGDI"/>
<dbReference type="PROSITE" id="PS50011">
    <property type="entry name" value="PROTEIN_KINASE_DOM"/>
    <property type="match status" value="1"/>
</dbReference>
<dbReference type="InterPro" id="IPR036028">
    <property type="entry name" value="SH3-like_dom_sf"/>
</dbReference>
<feature type="region of interest" description="Disordered" evidence="19">
    <location>
        <begin position="333"/>
        <end position="352"/>
    </location>
</feature>
<evidence type="ECO:0000256" key="19">
    <source>
        <dbReference type="SAM" id="MobiDB-lite"/>
    </source>
</evidence>
<dbReference type="RefSeq" id="XP_055893761.1">
    <property type="nucleotide sequence ID" value="XM_056037786.1"/>
</dbReference>
<dbReference type="AlphaFoldDB" id="A0A9W3B2R9"/>
<keyword evidence="24" id="KW-1185">Reference proteome</keyword>
<dbReference type="InterPro" id="IPR008266">
    <property type="entry name" value="Tyr_kinase_AS"/>
</dbReference>
<comment type="similarity">
    <text evidence="18">Belongs to the protein kinase superfamily. Tyr protein kinase family.</text>
</comment>
<name>A0A9W3B2R9_BIOGL</name>
<dbReference type="SUPFAM" id="SSF55550">
    <property type="entry name" value="SH2 domain"/>
    <property type="match status" value="1"/>
</dbReference>
<feature type="domain" description="Protein kinase" evidence="23">
    <location>
        <begin position="363"/>
        <end position="621"/>
    </location>
</feature>
<evidence type="ECO:0000256" key="6">
    <source>
        <dbReference type="ARBA" id="ARBA00022741"/>
    </source>
</evidence>
<evidence type="ECO:0000256" key="10">
    <source>
        <dbReference type="ARBA" id="ARBA00022840"/>
    </source>
</evidence>
<keyword evidence="8 18" id="KW-0418">Kinase</keyword>
<dbReference type="InterPro" id="IPR011009">
    <property type="entry name" value="Kinase-like_dom_sf"/>
</dbReference>
<dbReference type="OrthoDB" id="28230at2759"/>
<dbReference type="PROSITE" id="PS00109">
    <property type="entry name" value="PROTEIN_KINASE_TYR"/>
    <property type="match status" value="1"/>
</dbReference>
<evidence type="ECO:0000256" key="15">
    <source>
        <dbReference type="PROSITE-ProRule" id="PRU00192"/>
    </source>
</evidence>
<evidence type="ECO:0000256" key="14">
    <source>
        <dbReference type="PROSITE-ProRule" id="PRU00191"/>
    </source>
</evidence>
<evidence type="ECO:0000313" key="32">
    <source>
        <dbReference type="RefSeq" id="XP_055893763.1"/>
    </source>
</evidence>
<evidence type="ECO:0000256" key="9">
    <source>
        <dbReference type="ARBA" id="ARBA00022833"/>
    </source>
</evidence>
<dbReference type="Gene3D" id="2.30.29.30">
    <property type="entry name" value="Pleckstrin-homology domain (PH domain)/Phosphotyrosine-binding domain (PTB)"/>
    <property type="match status" value="1"/>
</dbReference>
<dbReference type="RefSeq" id="XP_055893756.1">
    <property type="nucleotide sequence ID" value="XM_056037781.1"/>
</dbReference>
<dbReference type="SUPFAM" id="SSF56112">
    <property type="entry name" value="Protein kinase-like (PK-like)"/>
    <property type="match status" value="1"/>
</dbReference>
<proteinExistence type="inferred from homology"/>
<evidence type="ECO:0000313" key="31">
    <source>
        <dbReference type="RefSeq" id="XP_055893762.1"/>
    </source>
</evidence>
<dbReference type="Gene3D" id="3.30.505.10">
    <property type="entry name" value="SH2 domain"/>
    <property type="match status" value="1"/>
</dbReference>
<evidence type="ECO:0000313" key="27">
    <source>
        <dbReference type="RefSeq" id="XP_055893758.1"/>
    </source>
</evidence>
<feature type="binding site" evidence="17">
    <location>
        <position position="394"/>
    </location>
    <ligand>
        <name>ATP</name>
        <dbReference type="ChEBI" id="CHEBI:30616"/>
    </ligand>
</feature>
<dbReference type="EC" id="2.7.10.2" evidence="18"/>
<dbReference type="InterPro" id="IPR036860">
    <property type="entry name" value="SH2_dom_sf"/>
</dbReference>
<dbReference type="SUPFAM" id="SSF50729">
    <property type="entry name" value="PH domain-like"/>
    <property type="match status" value="1"/>
</dbReference>
<evidence type="ECO:0000313" key="26">
    <source>
        <dbReference type="RefSeq" id="XP_055893757.1"/>
    </source>
</evidence>
<feature type="domain" description="SH3" evidence="21">
    <location>
        <begin position="180"/>
        <end position="240"/>
    </location>
</feature>
<dbReference type="SMART" id="SM00219">
    <property type="entry name" value="TyrKc"/>
    <property type="match status" value="1"/>
</dbReference>
<keyword evidence="9" id="KW-0862">Zinc</keyword>
<keyword evidence="2 15" id="KW-0728">SH3 domain</keyword>
<dbReference type="InterPro" id="IPR001245">
    <property type="entry name" value="Ser-Thr/Tyr_kinase_cat_dom"/>
</dbReference>
<dbReference type="InterPro" id="IPR000980">
    <property type="entry name" value="SH2"/>
</dbReference>
<evidence type="ECO:0000259" key="21">
    <source>
        <dbReference type="PROSITE" id="PS50002"/>
    </source>
</evidence>
<dbReference type="GO" id="GO:0004715">
    <property type="term" value="F:non-membrane spanning protein tyrosine kinase activity"/>
    <property type="evidence" value="ECO:0007669"/>
    <property type="project" value="UniProtKB-EC"/>
</dbReference>
<dbReference type="SMART" id="SM00326">
    <property type="entry name" value="SH3"/>
    <property type="match status" value="1"/>
</dbReference>
<comment type="cofactor">
    <cofactor evidence="1">
        <name>Zn(2+)</name>
        <dbReference type="ChEBI" id="CHEBI:29105"/>
    </cofactor>
</comment>
<evidence type="ECO:0000259" key="20">
    <source>
        <dbReference type="PROSITE" id="PS50001"/>
    </source>
</evidence>
<evidence type="ECO:0000313" key="24">
    <source>
        <dbReference type="Proteomes" id="UP001165740"/>
    </source>
</evidence>
<dbReference type="FunFam" id="1.10.510.10:FF:000554">
    <property type="entry name" value="Predicted protein"/>
    <property type="match status" value="1"/>
</dbReference>
<evidence type="ECO:0000256" key="12">
    <source>
        <dbReference type="ARBA" id="ARBA00023137"/>
    </source>
</evidence>
<dbReference type="InterPro" id="IPR020635">
    <property type="entry name" value="Tyr_kinase_cat_dom"/>
</dbReference>
<dbReference type="Pfam" id="PF00169">
    <property type="entry name" value="PH"/>
    <property type="match status" value="1"/>
</dbReference>
<dbReference type="Gene3D" id="2.30.30.40">
    <property type="entry name" value="SH3 Domains"/>
    <property type="match status" value="1"/>
</dbReference>
<keyword evidence="6 17" id="KW-0547">Nucleotide-binding</keyword>
<dbReference type="PANTHER" id="PTHR24418">
    <property type="entry name" value="TYROSINE-PROTEIN KINASE"/>
    <property type="match status" value="1"/>
</dbReference>
<dbReference type="PROSITE" id="PS50003">
    <property type="entry name" value="PH_DOMAIN"/>
    <property type="match status" value="1"/>
</dbReference>
<evidence type="ECO:0000256" key="18">
    <source>
        <dbReference type="RuleBase" id="RU362096"/>
    </source>
</evidence>
<dbReference type="Pfam" id="PF07714">
    <property type="entry name" value="PK_Tyr_Ser-Thr"/>
    <property type="match status" value="1"/>
</dbReference>
<dbReference type="RefSeq" id="XP_055893758.1">
    <property type="nucleotide sequence ID" value="XM_056037783.1"/>
</dbReference>
<evidence type="ECO:0000256" key="17">
    <source>
        <dbReference type="PROSITE-ProRule" id="PRU10141"/>
    </source>
</evidence>
<dbReference type="RefSeq" id="XP_055893762.1">
    <property type="nucleotide sequence ID" value="XM_056037787.1"/>
</dbReference>
<evidence type="ECO:0000313" key="28">
    <source>
        <dbReference type="RefSeq" id="XP_055893759.1"/>
    </source>
</evidence>
<dbReference type="RefSeq" id="XP_055893760.1">
    <property type="nucleotide sequence ID" value="XM_056037785.1"/>
</dbReference>
<dbReference type="InterPro" id="IPR000719">
    <property type="entry name" value="Prot_kinase_dom"/>
</dbReference>
<evidence type="ECO:0000256" key="8">
    <source>
        <dbReference type="ARBA" id="ARBA00022777"/>
    </source>
</evidence>
<protein>
    <recommendedName>
        <fullName evidence="18">Tyrosine-protein kinase</fullName>
        <ecNumber evidence="18">2.7.10.2</ecNumber>
    </recommendedName>
</protein>
<dbReference type="SMART" id="SM00252">
    <property type="entry name" value="SH2"/>
    <property type="match status" value="1"/>
</dbReference>
<dbReference type="Pfam" id="PF00018">
    <property type="entry name" value="SH3_1"/>
    <property type="match status" value="1"/>
</dbReference>
<dbReference type="GO" id="GO:0005524">
    <property type="term" value="F:ATP binding"/>
    <property type="evidence" value="ECO:0007669"/>
    <property type="project" value="UniProtKB-UniRule"/>
</dbReference>
<dbReference type="PROSITE" id="PS00107">
    <property type="entry name" value="PROTEIN_KINASE_ATP"/>
    <property type="match status" value="1"/>
</dbReference>
<evidence type="ECO:0000256" key="5">
    <source>
        <dbReference type="ARBA" id="ARBA00022723"/>
    </source>
</evidence>
<dbReference type="SMART" id="SM00233">
    <property type="entry name" value="PH"/>
    <property type="match status" value="1"/>
</dbReference>
<dbReference type="PROSITE" id="PS50001">
    <property type="entry name" value="SH2"/>
    <property type="match status" value="1"/>
</dbReference>
<evidence type="ECO:0000259" key="23">
    <source>
        <dbReference type="PROSITE" id="PS50011"/>
    </source>
</evidence>
<organism evidence="24 33">
    <name type="scientific">Biomphalaria glabrata</name>
    <name type="common">Bloodfluke planorb</name>
    <name type="synonym">Freshwater snail</name>
    <dbReference type="NCBI Taxonomy" id="6526"/>
    <lineage>
        <taxon>Eukaryota</taxon>
        <taxon>Metazoa</taxon>
        <taxon>Spiralia</taxon>
        <taxon>Lophotrochozoa</taxon>
        <taxon>Mollusca</taxon>
        <taxon>Gastropoda</taxon>
        <taxon>Heterobranchia</taxon>
        <taxon>Euthyneura</taxon>
        <taxon>Panpulmonata</taxon>
        <taxon>Hygrophila</taxon>
        <taxon>Lymnaeoidea</taxon>
        <taxon>Planorbidae</taxon>
        <taxon>Biomphalaria</taxon>
    </lineage>
</organism>
<evidence type="ECO:0000256" key="16">
    <source>
        <dbReference type="PROSITE-ProRule" id="PRU00432"/>
    </source>
</evidence>
<evidence type="ECO:0000256" key="2">
    <source>
        <dbReference type="ARBA" id="ARBA00022443"/>
    </source>
</evidence>
<sequence length="633" mass="72512">MSASHRINGYGPVIKEGVLCKKSVIKRKILHTQNYKNRLFKLTDSVLAYYEGDLHNPGRLKGEVRLCLMKVVMEVEDKKLEDKDNVFQIVYADSNARDDYCTLYIIASSNIERQAWLEAIRTGAVNAGASFFNKYHPGVWSKKRPYYNCCDQSNRNAIGCKCCDLLPMNEPIPPVPPPRVGDNVYIAVYDYQPTDDWGLELIAGEQYFVNDQTAENWWVAKNKQGQEGYIPANYVKKNCGLEVFEWYYKECSRERSKSLLTKTGREGSFLVRESISCPGEYSLSIFTTENGGNVRHYQIKRNDLGQYYISINHPHNSIQELVHYHKHNAGGIHTRLRDPPPRGDAPSTAGFSRSKWDLDPKLLSRGKELGRGCFGVVYSGFYKQGQISKPVAIKEMTVKPTSDEVLQEFKTMTQLNHPNLVQLYGVILNQEPQMIITELLTHGALNGYLQRHRQKLFYNQTKLLDFSLQVCKGMEYLDSKNIIHRDLAARNCLVGRESVVKVGDFGLARIVLDDDEYQMSEGTKFPFKWAPPEVLYHRKFSSKSDVWAYGILLWEIYSCGEMPYSGMSNPEVLKYVAEEEKRLDMPRSASAPIYAIMNACWKTSPIDRPTFRELKVKLERLNARGDYIPTQLP</sequence>
<evidence type="ECO:0000256" key="7">
    <source>
        <dbReference type="ARBA" id="ARBA00022771"/>
    </source>
</evidence>
<evidence type="ECO:0000313" key="33">
    <source>
        <dbReference type="RefSeq" id="XP_055893764.1"/>
    </source>
</evidence>
<dbReference type="GeneID" id="106066528"/>
<dbReference type="PROSITE" id="PS51113">
    <property type="entry name" value="ZF_BTK"/>
    <property type="match status" value="1"/>
</dbReference>
<dbReference type="InterPro" id="IPR017441">
    <property type="entry name" value="Protein_kinase_ATP_BS"/>
</dbReference>
<evidence type="ECO:0000256" key="13">
    <source>
        <dbReference type="ARBA" id="ARBA00051245"/>
    </source>
</evidence>
<gene>
    <name evidence="25 26 27 28 29 30 31 32 33" type="primary">LOC106066528</name>
</gene>
<dbReference type="InterPro" id="IPR050198">
    <property type="entry name" value="Non-receptor_tyrosine_kinases"/>
</dbReference>
<dbReference type="PROSITE" id="PS50002">
    <property type="entry name" value="SH3"/>
    <property type="match status" value="1"/>
</dbReference>
<dbReference type="RefSeq" id="XP_055893757.1">
    <property type="nucleotide sequence ID" value="XM_056037782.1"/>
</dbReference>
<keyword evidence="7 16" id="KW-0863">Zinc-finger</keyword>
<evidence type="ECO:0000256" key="11">
    <source>
        <dbReference type="ARBA" id="ARBA00022999"/>
    </source>
</evidence>
<keyword evidence="4 18" id="KW-0808">Transferase</keyword>
<dbReference type="PRINTS" id="PR00109">
    <property type="entry name" value="TYRKINASE"/>
</dbReference>
<dbReference type="Proteomes" id="UP001165740">
    <property type="component" value="Chromosome 8"/>
</dbReference>
<dbReference type="RefSeq" id="XP_055893764.1">
    <property type="nucleotide sequence ID" value="XM_056037789.1"/>
</dbReference>
<evidence type="ECO:0000256" key="3">
    <source>
        <dbReference type="ARBA" id="ARBA00022553"/>
    </source>
</evidence>
<dbReference type="InterPro" id="IPR011993">
    <property type="entry name" value="PH-like_dom_sf"/>
</dbReference>
<feature type="domain" description="PH" evidence="22">
    <location>
        <begin position="12"/>
        <end position="125"/>
    </location>
</feature>
<dbReference type="RefSeq" id="XP_055893759.1">
    <property type="nucleotide sequence ID" value="XM_056037784.1"/>
</dbReference>
<keyword evidence="5" id="KW-0479">Metal-binding</keyword>
<keyword evidence="10 17" id="KW-0067">ATP-binding</keyword>
<dbReference type="GO" id="GO:0008270">
    <property type="term" value="F:zinc ion binding"/>
    <property type="evidence" value="ECO:0007669"/>
    <property type="project" value="UniProtKB-KW"/>
</dbReference>
<evidence type="ECO:0000313" key="25">
    <source>
        <dbReference type="RefSeq" id="XP_055893756.1"/>
    </source>
</evidence>
<dbReference type="InterPro" id="IPR001849">
    <property type="entry name" value="PH_domain"/>
</dbReference>
<dbReference type="CDD" id="cd00192">
    <property type="entry name" value="PTKc"/>
    <property type="match status" value="1"/>
</dbReference>
<comment type="catalytic activity">
    <reaction evidence="13 18">
        <text>L-tyrosyl-[protein] + ATP = O-phospho-L-tyrosyl-[protein] + ADP + H(+)</text>
        <dbReference type="Rhea" id="RHEA:10596"/>
        <dbReference type="Rhea" id="RHEA-COMP:10136"/>
        <dbReference type="Rhea" id="RHEA-COMP:20101"/>
        <dbReference type="ChEBI" id="CHEBI:15378"/>
        <dbReference type="ChEBI" id="CHEBI:30616"/>
        <dbReference type="ChEBI" id="CHEBI:46858"/>
        <dbReference type="ChEBI" id="CHEBI:61978"/>
        <dbReference type="ChEBI" id="CHEBI:456216"/>
        <dbReference type="EC" id="2.7.10.2"/>
    </reaction>
</comment>
<dbReference type="InterPro" id="IPR001452">
    <property type="entry name" value="SH3_domain"/>
</dbReference>
<dbReference type="Gene3D" id="1.10.510.10">
    <property type="entry name" value="Transferase(Phosphotransferase) domain 1"/>
    <property type="match status" value="1"/>
</dbReference>
<keyword evidence="3" id="KW-0597">Phosphoprotein</keyword>
<dbReference type="GO" id="GO:0005737">
    <property type="term" value="C:cytoplasm"/>
    <property type="evidence" value="ECO:0007669"/>
    <property type="project" value="UniProtKB-ARBA"/>
</dbReference>
<dbReference type="GO" id="GO:0035556">
    <property type="term" value="P:intracellular signal transduction"/>
    <property type="evidence" value="ECO:0007669"/>
    <property type="project" value="InterPro"/>
</dbReference>
<dbReference type="PRINTS" id="PR00401">
    <property type="entry name" value="SH2DOMAIN"/>
</dbReference>
<dbReference type="Pfam" id="PF00017">
    <property type="entry name" value="SH2"/>
    <property type="match status" value="1"/>
</dbReference>
<keyword evidence="12 18" id="KW-0829">Tyrosine-protein kinase</keyword>
<dbReference type="SUPFAM" id="SSF50044">
    <property type="entry name" value="SH3-domain"/>
    <property type="match status" value="1"/>
</dbReference>
<evidence type="ECO:0000256" key="4">
    <source>
        <dbReference type="ARBA" id="ARBA00022679"/>
    </source>
</evidence>
<keyword evidence="11 14" id="KW-0727">SH2 domain</keyword>
<evidence type="ECO:0000313" key="29">
    <source>
        <dbReference type="RefSeq" id="XP_055893760.1"/>
    </source>
</evidence>
<accession>A0A9W3B2R9</accession>
<feature type="domain" description="SH2" evidence="20">
    <location>
        <begin position="246"/>
        <end position="340"/>
    </location>
</feature>
<evidence type="ECO:0000313" key="30">
    <source>
        <dbReference type="RefSeq" id="XP_055893761.1"/>
    </source>
</evidence>
<dbReference type="Pfam" id="PF00779">
    <property type="entry name" value="BTK"/>
    <property type="match status" value="1"/>
</dbReference>
<reference evidence="25 26" key="1">
    <citation type="submission" date="2025-04" db="UniProtKB">
        <authorList>
            <consortium name="RefSeq"/>
        </authorList>
    </citation>
    <scope>IDENTIFICATION</scope>
</reference>
<dbReference type="RefSeq" id="XP_055893763.1">
    <property type="nucleotide sequence ID" value="XM_056037788.1"/>
</dbReference>
<evidence type="ECO:0000256" key="1">
    <source>
        <dbReference type="ARBA" id="ARBA00001947"/>
    </source>
</evidence>
<dbReference type="InterPro" id="IPR001562">
    <property type="entry name" value="Znf_Btk_motif"/>
</dbReference>
<evidence type="ECO:0000259" key="22">
    <source>
        <dbReference type="PROSITE" id="PS50003"/>
    </source>
</evidence>